<keyword evidence="1" id="KW-0255">Endonuclease</keyword>
<name>A0A2T6AT60_9RHOB</name>
<sequence>MTRYGAVYTPAETQAFERLVARHAKASGAKPVLGPVQVEITSVFPIPKSWTKKRKAESDGQPHVQRPDLDNLVKCVLDGLNGVAFADDSQVHSVTSRKIWSSECGEGKTVVRVIH</sequence>
<evidence type="ECO:0000313" key="1">
    <source>
        <dbReference type="EMBL" id="PTX47005.1"/>
    </source>
</evidence>
<dbReference type="InterPro" id="IPR008822">
    <property type="entry name" value="Endonuclease_RusA-like"/>
</dbReference>
<comment type="caution">
    <text evidence="1">The sequence shown here is derived from an EMBL/GenBank/DDBJ whole genome shotgun (WGS) entry which is preliminary data.</text>
</comment>
<proteinExistence type="predicted"/>
<protein>
    <submittedName>
        <fullName evidence="1">Holliday junction resolvase RusA-like endonuclease</fullName>
    </submittedName>
</protein>
<accession>A0A2T6AT60</accession>
<keyword evidence="1" id="KW-0540">Nuclease</keyword>
<dbReference type="GO" id="GO:0000287">
    <property type="term" value="F:magnesium ion binding"/>
    <property type="evidence" value="ECO:0007669"/>
    <property type="project" value="InterPro"/>
</dbReference>
<dbReference type="GO" id="GO:0004519">
    <property type="term" value="F:endonuclease activity"/>
    <property type="evidence" value="ECO:0007669"/>
    <property type="project" value="UniProtKB-KW"/>
</dbReference>
<dbReference type="SUPFAM" id="SSF103084">
    <property type="entry name" value="Holliday junction resolvase RusA"/>
    <property type="match status" value="1"/>
</dbReference>
<dbReference type="GO" id="GO:0006281">
    <property type="term" value="P:DNA repair"/>
    <property type="evidence" value="ECO:0007669"/>
    <property type="project" value="InterPro"/>
</dbReference>
<gene>
    <name evidence="1" type="ORF">C8N34_11425</name>
</gene>
<dbReference type="GO" id="GO:0006310">
    <property type="term" value="P:DNA recombination"/>
    <property type="evidence" value="ECO:0007669"/>
    <property type="project" value="InterPro"/>
</dbReference>
<dbReference type="EMBL" id="QBKP01000014">
    <property type="protein sequence ID" value="PTX47005.1"/>
    <property type="molecule type" value="Genomic_DNA"/>
</dbReference>
<dbReference type="Pfam" id="PF05866">
    <property type="entry name" value="RusA"/>
    <property type="match status" value="1"/>
</dbReference>
<reference evidence="1 2" key="1">
    <citation type="submission" date="2018-04" db="EMBL/GenBank/DDBJ databases">
        <title>Genomic Encyclopedia of Archaeal and Bacterial Type Strains, Phase II (KMG-II): from individual species to whole genera.</title>
        <authorList>
            <person name="Goeker M."/>
        </authorList>
    </citation>
    <scope>NUCLEOTIDE SEQUENCE [LARGE SCALE GENOMIC DNA]</scope>
    <source>
        <strain evidence="1 2">DSM 21823</strain>
    </source>
</reference>
<dbReference type="AlphaFoldDB" id="A0A2T6AT60"/>
<evidence type="ECO:0000313" key="2">
    <source>
        <dbReference type="Proteomes" id="UP000244224"/>
    </source>
</evidence>
<organism evidence="1 2">
    <name type="scientific">Gemmobacter caeni</name>
    <dbReference type="NCBI Taxonomy" id="589035"/>
    <lineage>
        <taxon>Bacteria</taxon>
        <taxon>Pseudomonadati</taxon>
        <taxon>Pseudomonadota</taxon>
        <taxon>Alphaproteobacteria</taxon>
        <taxon>Rhodobacterales</taxon>
        <taxon>Paracoccaceae</taxon>
        <taxon>Gemmobacter</taxon>
    </lineage>
</organism>
<keyword evidence="1" id="KW-0378">Hydrolase</keyword>
<dbReference type="Gene3D" id="3.30.1330.70">
    <property type="entry name" value="Holliday junction resolvase RusA"/>
    <property type="match status" value="1"/>
</dbReference>
<dbReference type="Proteomes" id="UP000244224">
    <property type="component" value="Unassembled WGS sequence"/>
</dbReference>
<dbReference type="InterPro" id="IPR036614">
    <property type="entry name" value="RusA-like_sf"/>
</dbReference>
<keyword evidence="2" id="KW-1185">Reference proteome</keyword>